<organism evidence="2 3">
    <name type="scientific">Blyttiomyces helicus</name>
    <dbReference type="NCBI Taxonomy" id="388810"/>
    <lineage>
        <taxon>Eukaryota</taxon>
        <taxon>Fungi</taxon>
        <taxon>Fungi incertae sedis</taxon>
        <taxon>Chytridiomycota</taxon>
        <taxon>Chytridiomycota incertae sedis</taxon>
        <taxon>Chytridiomycetes</taxon>
        <taxon>Chytridiomycetes incertae sedis</taxon>
        <taxon>Blyttiomyces</taxon>
    </lineage>
</organism>
<evidence type="ECO:0000313" key="3">
    <source>
        <dbReference type="Proteomes" id="UP000269721"/>
    </source>
</evidence>
<name>A0A4P9W0V6_9FUNG</name>
<dbReference type="EMBL" id="KZ999545">
    <property type="protein sequence ID" value="RKO84965.1"/>
    <property type="molecule type" value="Genomic_DNA"/>
</dbReference>
<sequence length="97" mass="10591">MTTCKKDKRPLQPSPKSYPAVTLTALAPECVLIVMMVAPVGVTDDVEVAMVEAFANGQLMIARTQLLVASAFFPAHFLVRPRLLRAIGRRDPEKVQG</sequence>
<feature type="transmembrane region" description="Helical" evidence="1">
    <location>
        <begin position="20"/>
        <end position="40"/>
    </location>
</feature>
<keyword evidence="1" id="KW-1133">Transmembrane helix</keyword>
<gene>
    <name evidence="2" type="ORF">BDK51DRAFT_39829</name>
</gene>
<proteinExistence type="predicted"/>
<dbReference type="AlphaFoldDB" id="A0A4P9W0V6"/>
<keyword evidence="1" id="KW-0472">Membrane</keyword>
<dbReference type="Proteomes" id="UP000269721">
    <property type="component" value="Unassembled WGS sequence"/>
</dbReference>
<keyword evidence="1" id="KW-0812">Transmembrane</keyword>
<accession>A0A4P9W0V6</accession>
<feature type="transmembrane region" description="Helical" evidence="1">
    <location>
        <begin position="60"/>
        <end position="79"/>
    </location>
</feature>
<keyword evidence="3" id="KW-1185">Reference proteome</keyword>
<reference evidence="3" key="1">
    <citation type="journal article" date="2018" name="Nat. Microbiol.">
        <title>Leveraging single-cell genomics to expand the fungal tree of life.</title>
        <authorList>
            <person name="Ahrendt S.R."/>
            <person name="Quandt C.A."/>
            <person name="Ciobanu D."/>
            <person name="Clum A."/>
            <person name="Salamov A."/>
            <person name="Andreopoulos B."/>
            <person name="Cheng J.F."/>
            <person name="Woyke T."/>
            <person name="Pelin A."/>
            <person name="Henrissat B."/>
            <person name="Reynolds N.K."/>
            <person name="Benny G.L."/>
            <person name="Smith M.E."/>
            <person name="James T.Y."/>
            <person name="Grigoriev I.V."/>
        </authorList>
    </citation>
    <scope>NUCLEOTIDE SEQUENCE [LARGE SCALE GENOMIC DNA]</scope>
</reference>
<evidence type="ECO:0000313" key="2">
    <source>
        <dbReference type="EMBL" id="RKO84965.1"/>
    </source>
</evidence>
<protein>
    <submittedName>
        <fullName evidence="2">Uncharacterized protein</fullName>
    </submittedName>
</protein>
<evidence type="ECO:0000256" key="1">
    <source>
        <dbReference type="SAM" id="Phobius"/>
    </source>
</evidence>